<feature type="domain" description="Photolyase/cryptochrome alpha/beta" evidence="5">
    <location>
        <begin position="51"/>
        <end position="186"/>
    </location>
</feature>
<dbReference type="PANTHER" id="PTHR11802:SF314">
    <property type="entry name" value="CARBOXYPEPTIDASE"/>
    <property type="match status" value="1"/>
</dbReference>
<dbReference type="InterPro" id="IPR014729">
    <property type="entry name" value="Rossmann-like_a/b/a_fold"/>
</dbReference>
<dbReference type="SUPFAM" id="SSF52425">
    <property type="entry name" value="Cryptochrome/photolyase, N-terminal domain"/>
    <property type="match status" value="1"/>
</dbReference>
<dbReference type="Proteomes" id="UP000095767">
    <property type="component" value="Unassembled WGS sequence"/>
</dbReference>
<keyword evidence="4" id="KW-0472">Membrane</keyword>
<dbReference type="Gene3D" id="3.40.50.620">
    <property type="entry name" value="HUPs"/>
    <property type="match status" value="1"/>
</dbReference>
<feature type="signal peptide" evidence="2">
    <location>
        <begin position="1"/>
        <end position="21"/>
    </location>
</feature>
<organism evidence="6 7">
    <name type="scientific">Dichanthelium oligosanthes</name>
    <dbReference type="NCBI Taxonomy" id="888268"/>
    <lineage>
        <taxon>Eukaryota</taxon>
        <taxon>Viridiplantae</taxon>
        <taxon>Streptophyta</taxon>
        <taxon>Embryophyta</taxon>
        <taxon>Tracheophyta</taxon>
        <taxon>Spermatophyta</taxon>
        <taxon>Magnoliopsida</taxon>
        <taxon>Liliopsida</taxon>
        <taxon>Poales</taxon>
        <taxon>Poaceae</taxon>
        <taxon>PACMAD clade</taxon>
        <taxon>Panicoideae</taxon>
        <taxon>Panicodae</taxon>
        <taxon>Paniceae</taxon>
        <taxon>Dichantheliinae</taxon>
        <taxon>Dichanthelium</taxon>
    </lineage>
</organism>
<dbReference type="Gene3D" id="3.40.50.1820">
    <property type="entry name" value="alpha/beta hydrolase"/>
    <property type="match status" value="1"/>
</dbReference>
<name>A0A1E5WN07_9POAL</name>
<keyword evidence="4" id="KW-1133">Transmembrane helix</keyword>
<keyword evidence="2 6" id="KW-0121">Carboxypeptidase</keyword>
<dbReference type="EMBL" id="LWDX02000499">
    <property type="protein sequence ID" value="OEL38781.1"/>
    <property type="molecule type" value="Genomic_DNA"/>
</dbReference>
<gene>
    <name evidence="6" type="ORF">BAE44_0000200</name>
</gene>
<reference evidence="6 7" key="1">
    <citation type="submission" date="2016-09" db="EMBL/GenBank/DDBJ databases">
        <title>The draft genome of Dichanthelium oligosanthes: A C3 panicoid grass species.</title>
        <authorList>
            <person name="Studer A.J."/>
            <person name="Schnable J.C."/>
            <person name="Brutnell T.P."/>
        </authorList>
    </citation>
    <scope>NUCLEOTIDE SEQUENCE [LARGE SCALE GENOMIC DNA]</scope>
    <source>
        <strain evidence="7">cv. Kellogg 1175</strain>
        <tissue evidence="6">Leaf</tissue>
    </source>
</reference>
<dbReference type="GO" id="GO:0006508">
    <property type="term" value="P:proteolysis"/>
    <property type="evidence" value="ECO:0007669"/>
    <property type="project" value="UniProtKB-KW"/>
</dbReference>
<dbReference type="InterPro" id="IPR029058">
    <property type="entry name" value="AB_hydrolase_fold"/>
</dbReference>
<dbReference type="InterPro" id="IPR018202">
    <property type="entry name" value="Ser_caboxypep_ser_AS"/>
</dbReference>
<keyword evidence="4" id="KW-0812">Transmembrane</keyword>
<evidence type="ECO:0000259" key="5">
    <source>
        <dbReference type="PROSITE" id="PS51645"/>
    </source>
</evidence>
<evidence type="ECO:0000313" key="6">
    <source>
        <dbReference type="EMBL" id="OEL38781.1"/>
    </source>
</evidence>
<feature type="compositionally biased region" description="Polar residues" evidence="3">
    <location>
        <begin position="376"/>
        <end position="395"/>
    </location>
</feature>
<evidence type="ECO:0000313" key="7">
    <source>
        <dbReference type="Proteomes" id="UP000095767"/>
    </source>
</evidence>
<dbReference type="PRINTS" id="PR00724">
    <property type="entry name" value="CRBOXYPTASEC"/>
</dbReference>
<dbReference type="OrthoDB" id="664755at2759"/>
<keyword evidence="2" id="KW-0732">Signal</keyword>
<evidence type="ECO:0000256" key="2">
    <source>
        <dbReference type="RuleBase" id="RU361156"/>
    </source>
</evidence>
<dbReference type="InterPro" id="IPR006050">
    <property type="entry name" value="DNA_photolyase_N"/>
</dbReference>
<dbReference type="GO" id="GO:0004185">
    <property type="term" value="F:serine-type carboxypeptidase activity"/>
    <property type="evidence" value="ECO:0007669"/>
    <property type="project" value="UniProtKB-UniRule"/>
</dbReference>
<dbReference type="InterPro" id="IPR001563">
    <property type="entry name" value="Peptidase_S10"/>
</dbReference>
<comment type="similarity">
    <text evidence="1 2">Belongs to the peptidase S10 family.</text>
</comment>
<proteinExistence type="inferred from homology"/>
<dbReference type="Pfam" id="PF00875">
    <property type="entry name" value="DNA_photolyase"/>
    <property type="match status" value="1"/>
</dbReference>
<dbReference type="InterPro" id="IPR036155">
    <property type="entry name" value="Crypto/Photolyase_N_sf"/>
</dbReference>
<dbReference type="EC" id="3.4.16.-" evidence="2"/>
<dbReference type="SUPFAM" id="SSF53474">
    <property type="entry name" value="alpha/beta-Hydrolases"/>
    <property type="match status" value="1"/>
</dbReference>
<keyword evidence="7" id="KW-1185">Reference proteome</keyword>
<keyword evidence="2" id="KW-0378">Hydrolase</keyword>
<evidence type="ECO:0000256" key="1">
    <source>
        <dbReference type="ARBA" id="ARBA00009431"/>
    </source>
</evidence>
<feature type="chain" id="PRO_5041483981" description="Carboxypeptidase" evidence="2">
    <location>
        <begin position="22"/>
        <end position="451"/>
    </location>
</feature>
<evidence type="ECO:0000256" key="3">
    <source>
        <dbReference type="SAM" id="MobiDB-lite"/>
    </source>
</evidence>
<dbReference type="Pfam" id="PF00450">
    <property type="entry name" value="Peptidase_S10"/>
    <property type="match status" value="1"/>
</dbReference>
<keyword evidence="2" id="KW-0645">Protease</keyword>
<feature type="region of interest" description="Disordered" evidence="3">
    <location>
        <begin position="23"/>
        <end position="59"/>
    </location>
</feature>
<dbReference type="AlphaFoldDB" id="A0A1E5WN07"/>
<protein>
    <recommendedName>
        <fullName evidence="2">Carboxypeptidase</fullName>
        <ecNumber evidence="2">3.4.16.-</ecNumber>
    </recommendedName>
</protein>
<dbReference type="PROSITE" id="PS00131">
    <property type="entry name" value="CARBOXYPEPT_SER_SER"/>
    <property type="match status" value="1"/>
</dbReference>
<comment type="caution">
    <text evidence="6">The sequence shown here is derived from an EMBL/GenBank/DDBJ whole genome shotgun (WGS) entry which is preliminary data.</text>
</comment>
<sequence>METRAAVALVFLFLLHRPGTADISAGTPDGNERSAPTPPFLSSDPRRLTPPPCRRPPRRGVPPQYNWALVHAAGLAAASAPAVPLAIAFALFPRPFLLGARRRQLGFLLRGLRRLAADTRSRGIPFFLLEGGPAEVPALVRRLGASALVADFSPLQEALDAVVGELRRDAADMAVHQGGSGVGHGNFLEIGPLDVNMKPRQWTWLKIADLLFVDAPVGVGYSYTEDPSALVTTDSQAVKDLSVILEALLKDEIPTLGNGPLYIVGESYGGKLAAMLGVSVAKAIRMGTLNINLGGVLSYAQLLHYVSRLNDNAVADVNKMGVMVKEQMLAGQYATARQTFTDQLDLIDSQSDSVSMDNFLLDTGMNPVLTDRNLKENSSSQRSTQESGLAPNNTIDGDMNGLIKKKFKLIPKDLIWEEASIDVYNALVNDFMKPAIDQASPQMDPPYWMNV</sequence>
<feature type="region of interest" description="Disordered" evidence="3">
    <location>
        <begin position="375"/>
        <end position="395"/>
    </location>
</feature>
<dbReference type="PANTHER" id="PTHR11802">
    <property type="entry name" value="SERINE PROTEASE FAMILY S10 SERINE CARBOXYPEPTIDASE"/>
    <property type="match status" value="1"/>
</dbReference>
<dbReference type="PROSITE" id="PS51645">
    <property type="entry name" value="PHR_CRY_ALPHA_BETA"/>
    <property type="match status" value="1"/>
</dbReference>
<accession>A0A1E5WN07</accession>
<feature type="transmembrane region" description="Helical" evidence="4">
    <location>
        <begin position="67"/>
        <end position="92"/>
    </location>
</feature>
<evidence type="ECO:0000256" key="4">
    <source>
        <dbReference type="SAM" id="Phobius"/>
    </source>
</evidence>